<evidence type="ECO:0000256" key="1">
    <source>
        <dbReference type="ARBA" id="ARBA00022737"/>
    </source>
</evidence>
<dbReference type="AlphaFoldDB" id="A0A9Q0K2C6"/>
<evidence type="ECO:0000313" key="4">
    <source>
        <dbReference type="Proteomes" id="UP001141806"/>
    </source>
</evidence>
<dbReference type="FunFam" id="1.25.40.10:FF:000090">
    <property type="entry name" value="Pentatricopeptide repeat-containing protein, chloroplastic"/>
    <property type="match status" value="1"/>
</dbReference>
<dbReference type="Pfam" id="PF13041">
    <property type="entry name" value="PPR_2"/>
    <property type="match status" value="1"/>
</dbReference>
<dbReference type="PANTHER" id="PTHR47926:SF468">
    <property type="entry name" value="PENTATRICOPEPTIDE REPEAT-CONTAINING PROTEIN"/>
    <property type="match status" value="1"/>
</dbReference>
<organism evidence="3 4">
    <name type="scientific">Protea cynaroides</name>
    <dbReference type="NCBI Taxonomy" id="273540"/>
    <lineage>
        <taxon>Eukaryota</taxon>
        <taxon>Viridiplantae</taxon>
        <taxon>Streptophyta</taxon>
        <taxon>Embryophyta</taxon>
        <taxon>Tracheophyta</taxon>
        <taxon>Spermatophyta</taxon>
        <taxon>Magnoliopsida</taxon>
        <taxon>Proteales</taxon>
        <taxon>Proteaceae</taxon>
        <taxon>Protea</taxon>
    </lineage>
</organism>
<name>A0A9Q0K2C6_9MAGN</name>
<dbReference type="InterPro" id="IPR046960">
    <property type="entry name" value="PPR_At4g14850-like_plant"/>
</dbReference>
<accession>A0A9Q0K2C6</accession>
<sequence>MHSLQQIIPLYSSLIESCSSTKNLKTLKKIHAQIVTMGISYHDFIRAKLVSSYAACSQMHEAALIFSRTNHQSTFLYNSMIRGYASLNLFLQALSVYRHMLLAGKQHDHCTFPSVLKCCAGLSALRLGCQVHQAVLIHGFSDDVATSNALVTMYSKCGDLRAARQMFDEMTQRNSVTWSALIASYGMHGRSTEAVRLFEEMLDVGELPDAVSFTTVLTACSHGGLTELGRRFFEMMEGKFGMRPGLEHYTCMVDMLGRVGHVEEAEALIERMEVEPDEALWGALLGACRLHGKIEVAERVAEKVYGRRLWLATQ</sequence>
<evidence type="ECO:0000313" key="3">
    <source>
        <dbReference type="EMBL" id="KAJ4960571.1"/>
    </source>
</evidence>
<dbReference type="PANTHER" id="PTHR47926">
    <property type="entry name" value="PENTATRICOPEPTIDE REPEAT-CONTAINING PROTEIN"/>
    <property type="match status" value="1"/>
</dbReference>
<dbReference type="SUPFAM" id="SSF48452">
    <property type="entry name" value="TPR-like"/>
    <property type="match status" value="1"/>
</dbReference>
<dbReference type="InterPro" id="IPR002885">
    <property type="entry name" value="PPR_rpt"/>
</dbReference>
<comment type="caution">
    <text evidence="3">The sequence shown here is derived from an EMBL/GenBank/DDBJ whole genome shotgun (WGS) entry which is preliminary data.</text>
</comment>
<proteinExistence type="predicted"/>
<feature type="repeat" description="PPR" evidence="2">
    <location>
        <begin position="174"/>
        <end position="208"/>
    </location>
</feature>
<feature type="repeat" description="PPR" evidence="2">
    <location>
        <begin position="143"/>
        <end position="173"/>
    </location>
</feature>
<dbReference type="GO" id="GO:0009451">
    <property type="term" value="P:RNA modification"/>
    <property type="evidence" value="ECO:0007669"/>
    <property type="project" value="InterPro"/>
</dbReference>
<evidence type="ECO:0000256" key="2">
    <source>
        <dbReference type="PROSITE-ProRule" id="PRU00708"/>
    </source>
</evidence>
<gene>
    <name evidence="3" type="ORF">NE237_020481</name>
</gene>
<dbReference type="Pfam" id="PF01535">
    <property type="entry name" value="PPR"/>
    <property type="match status" value="2"/>
</dbReference>
<evidence type="ECO:0008006" key="5">
    <source>
        <dbReference type="Google" id="ProtNLM"/>
    </source>
</evidence>
<dbReference type="EMBL" id="JAMYWD010000009">
    <property type="protein sequence ID" value="KAJ4960571.1"/>
    <property type="molecule type" value="Genomic_DNA"/>
</dbReference>
<dbReference type="Proteomes" id="UP001141806">
    <property type="component" value="Unassembled WGS sequence"/>
</dbReference>
<dbReference type="Gene3D" id="1.25.40.10">
    <property type="entry name" value="Tetratricopeptide repeat domain"/>
    <property type="match status" value="3"/>
</dbReference>
<reference evidence="3" key="1">
    <citation type="journal article" date="2023" name="Plant J.">
        <title>The genome of the king protea, Protea cynaroides.</title>
        <authorList>
            <person name="Chang J."/>
            <person name="Duong T.A."/>
            <person name="Schoeman C."/>
            <person name="Ma X."/>
            <person name="Roodt D."/>
            <person name="Barker N."/>
            <person name="Li Z."/>
            <person name="Van de Peer Y."/>
            <person name="Mizrachi E."/>
        </authorList>
    </citation>
    <scope>NUCLEOTIDE SEQUENCE</scope>
    <source>
        <tissue evidence="3">Young leaves</tissue>
    </source>
</reference>
<dbReference type="PROSITE" id="PS51375">
    <property type="entry name" value="PPR"/>
    <property type="match status" value="3"/>
</dbReference>
<dbReference type="OrthoDB" id="1731741at2759"/>
<feature type="repeat" description="PPR" evidence="2">
    <location>
        <begin position="73"/>
        <end position="107"/>
    </location>
</feature>
<dbReference type="InterPro" id="IPR011990">
    <property type="entry name" value="TPR-like_helical_dom_sf"/>
</dbReference>
<keyword evidence="1" id="KW-0677">Repeat</keyword>
<dbReference type="GO" id="GO:0003723">
    <property type="term" value="F:RNA binding"/>
    <property type="evidence" value="ECO:0007669"/>
    <property type="project" value="InterPro"/>
</dbReference>
<protein>
    <recommendedName>
        <fullName evidence="5">Pentatricopeptide repeat-containing protein</fullName>
    </recommendedName>
</protein>
<keyword evidence="4" id="KW-1185">Reference proteome</keyword>
<dbReference type="NCBIfam" id="TIGR00756">
    <property type="entry name" value="PPR"/>
    <property type="match status" value="4"/>
</dbReference>